<sequence length="311" mass="34880">MPQGRTPSPRIAVLLATHDGERFLAEQLASILDQRGAELTVFVSDDASRDGTLAILERFAADDPRVRILPPGTFGAAAPNFYRLLRDVDLTPFDYVGFADQDDLWAPTKLSRHIELLREHRADGVSSNVTAFHADGTRVLVRKDYPQRLADYAFETPGPGSTYLVTRRLAEMTKRQLTDPNSPADRAEAHDWLVYALARAAGLTWVIDPESTVEYRQHDANAVGANTGVSQALKRVRLMARGWHRGQVLLTVDACIRVASPEELPRLQWLHEMLEPRTPLSSVRLARRAGQYRRRPRDRAVIGAFMLLGLW</sequence>
<evidence type="ECO:0000313" key="6">
    <source>
        <dbReference type="Proteomes" id="UP000467240"/>
    </source>
</evidence>
<dbReference type="Gene3D" id="3.90.550.10">
    <property type="entry name" value="Spore Coat Polysaccharide Biosynthesis Protein SpsA, Chain A"/>
    <property type="match status" value="1"/>
</dbReference>
<dbReference type="InterPro" id="IPR050834">
    <property type="entry name" value="Glycosyltransf_2"/>
</dbReference>
<evidence type="ECO:0000256" key="3">
    <source>
        <dbReference type="ARBA" id="ARBA00022679"/>
    </source>
</evidence>
<evidence type="ECO:0000256" key="1">
    <source>
        <dbReference type="ARBA" id="ARBA00006739"/>
    </source>
</evidence>
<dbReference type="Pfam" id="PF00535">
    <property type="entry name" value="Glycos_transf_2"/>
    <property type="match status" value="1"/>
</dbReference>
<evidence type="ECO:0000256" key="2">
    <source>
        <dbReference type="ARBA" id="ARBA00022676"/>
    </source>
</evidence>
<evidence type="ECO:0000313" key="5">
    <source>
        <dbReference type="EMBL" id="KAB1659469.1"/>
    </source>
</evidence>
<reference evidence="5 6" key="1">
    <citation type="submission" date="2019-09" db="EMBL/GenBank/DDBJ databases">
        <title>Phylogeny of genus Pseudoclavibacter and closely related genus.</title>
        <authorList>
            <person name="Li Y."/>
        </authorList>
    </citation>
    <scope>NUCLEOTIDE SEQUENCE [LARGE SCALE GENOMIC DNA]</scope>
    <source>
        <strain evidence="5 6">DSM 23821</strain>
    </source>
</reference>
<dbReference type="PANTHER" id="PTHR43685">
    <property type="entry name" value="GLYCOSYLTRANSFERASE"/>
    <property type="match status" value="1"/>
</dbReference>
<name>A0A7J5BYP6_9MICO</name>
<accession>A0A7J5BYP6</accession>
<organism evidence="5 6">
    <name type="scientific">Pseudoclavibacter chungangensis</name>
    <dbReference type="NCBI Taxonomy" id="587635"/>
    <lineage>
        <taxon>Bacteria</taxon>
        <taxon>Bacillati</taxon>
        <taxon>Actinomycetota</taxon>
        <taxon>Actinomycetes</taxon>
        <taxon>Micrococcales</taxon>
        <taxon>Microbacteriaceae</taxon>
        <taxon>Pseudoclavibacter</taxon>
    </lineage>
</organism>
<keyword evidence="6" id="KW-1185">Reference proteome</keyword>
<dbReference type="Proteomes" id="UP000467240">
    <property type="component" value="Unassembled WGS sequence"/>
</dbReference>
<proteinExistence type="inferred from homology"/>
<dbReference type="InterPro" id="IPR029044">
    <property type="entry name" value="Nucleotide-diphossugar_trans"/>
</dbReference>
<gene>
    <name evidence="5" type="ORF">F8O01_05960</name>
</gene>
<comment type="caution">
    <text evidence="5">The sequence shown here is derived from an EMBL/GenBank/DDBJ whole genome shotgun (WGS) entry which is preliminary data.</text>
</comment>
<feature type="domain" description="Glycosyltransferase 2-like" evidence="4">
    <location>
        <begin position="13"/>
        <end position="140"/>
    </location>
</feature>
<comment type="similarity">
    <text evidence="1">Belongs to the glycosyltransferase 2 family.</text>
</comment>
<keyword evidence="2" id="KW-0328">Glycosyltransferase</keyword>
<evidence type="ECO:0000259" key="4">
    <source>
        <dbReference type="Pfam" id="PF00535"/>
    </source>
</evidence>
<protein>
    <submittedName>
        <fullName evidence="5">Glycosyltransferase</fullName>
    </submittedName>
</protein>
<keyword evidence="3 5" id="KW-0808">Transferase</keyword>
<dbReference type="SUPFAM" id="SSF53448">
    <property type="entry name" value="Nucleotide-diphospho-sugar transferases"/>
    <property type="match status" value="1"/>
</dbReference>
<dbReference type="RefSeq" id="WP_158039969.1">
    <property type="nucleotide sequence ID" value="NZ_JACCFV010000001.1"/>
</dbReference>
<dbReference type="GO" id="GO:0016757">
    <property type="term" value="F:glycosyltransferase activity"/>
    <property type="evidence" value="ECO:0007669"/>
    <property type="project" value="UniProtKB-KW"/>
</dbReference>
<dbReference type="OrthoDB" id="9802649at2"/>
<dbReference type="PANTHER" id="PTHR43685:SF5">
    <property type="entry name" value="GLYCOSYLTRANSFERASE EPSE-RELATED"/>
    <property type="match status" value="1"/>
</dbReference>
<dbReference type="AlphaFoldDB" id="A0A7J5BYP6"/>
<dbReference type="InterPro" id="IPR001173">
    <property type="entry name" value="Glyco_trans_2-like"/>
</dbReference>
<dbReference type="EMBL" id="WBJZ01000006">
    <property type="protein sequence ID" value="KAB1659469.1"/>
    <property type="molecule type" value="Genomic_DNA"/>
</dbReference>